<protein>
    <submittedName>
        <fullName evidence="1">Uncharacterized protein</fullName>
    </submittedName>
</protein>
<name>A0ABR2NMU1_9ROSI</name>
<proteinExistence type="predicted"/>
<keyword evidence="2" id="KW-1185">Reference proteome</keyword>
<evidence type="ECO:0000313" key="1">
    <source>
        <dbReference type="EMBL" id="KAK8977297.1"/>
    </source>
</evidence>
<sequence length="315" mass="35832">MGDRTDCCFFHFFVSDDSFDSRWCEGRSRLHLGRRLVRLEGSLLGHRQPCPLRCQVWDDAHGSGGSFRCGKGSYYFSVLQDPAWCFASDDWYGVWGSFVSVFSDEADGLFVWFFAGKMEKNSDDGLTIWLFAGVMEGNSDDGSIVRGVVIGRSYMKALLWGTLKTRLGSVNLNEVLFGSLGCRIRVLLTGEMLVGWWTVNRDDGLPVWLCLDAESRSFSNSGFISLVMERQGWLAERSMVVCYLGDGCMMVGLRSEGYQRAVGLRIGGRLVVGWFVVCVLKGVWLWWREFYDSEGVWMWPRWSLWCALQEVWMGS</sequence>
<comment type="caution">
    <text evidence="1">The sequence shown here is derived from an EMBL/GenBank/DDBJ whole genome shotgun (WGS) entry which is preliminary data.</text>
</comment>
<dbReference type="EMBL" id="JBBPBN010000123">
    <property type="protein sequence ID" value="KAK8977297.1"/>
    <property type="molecule type" value="Genomic_DNA"/>
</dbReference>
<gene>
    <name evidence="1" type="ORF">V6N11_068999</name>
</gene>
<accession>A0ABR2NMU1</accession>
<organism evidence="1 2">
    <name type="scientific">Hibiscus sabdariffa</name>
    <name type="common">roselle</name>
    <dbReference type="NCBI Taxonomy" id="183260"/>
    <lineage>
        <taxon>Eukaryota</taxon>
        <taxon>Viridiplantae</taxon>
        <taxon>Streptophyta</taxon>
        <taxon>Embryophyta</taxon>
        <taxon>Tracheophyta</taxon>
        <taxon>Spermatophyta</taxon>
        <taxon>Magnoliopsida</taxon>
        <taxon>eudicotyledons</taxon>
        <taxon>Gunneridae</taxon>
        <taxon>Pentapetalae</taxon>
        <taxon>rosids</taxon>
        <taxon>malvids</taxon>
        <taxon>Malvales</taxon>
        <taxon>Malvaceae</taxon>
        <taxon>Malvoideae</taxon>
        <taxon>Hibiscus</taxon>
    </lineage>
</organism>
<evidence type="ECO:0000313" key="2">
    <source>
        <dbReference type="Proteomes" id="UP001396334"/>
    </source>
</evidence>
<reference evidence="1 2" key="1">
    <citation type="journal article" date="2024" name="G3 (Bethesda)">
        <title>Genome assembly of Hibiscus sabdariffa L. provides insights into metabolisms of medicinal natural products.</title>
        <authorList>
            <person name="Kim T."/>
        </authorList>
    </citation>
    <scope>NUCLEOTIDE SEQUENCE [LARGE SCALE GENOMIC DNA]</scope>
    <source>
        <strain evidence="1">TK-2024</strain>
        <tissue evidence="1">Old leaves</tissue>
    </source>
</reference>
<dbReference type="Proteomes" id="UP001396334">
    <property type="component" value="Unassembled WGS sequence"/>
</dbReference>